<evidence type="ECO:0000256" key="2">
    <source>
        <dbReference type="SAM" id="Phobius"/>
    </source>
</evidence>
<protein>
    <submittedName>
        <fullName evidence="3">Cytochrome P450</fullName>
    </submittedName>
</protein>
<feature type="transmembrane region" description="Helical" evidence="2">
    <location>
        <begin position="247"/>
        <end position="273"/>
    </location>
</feature>
<name>A0A7X1KAM4_9SPHN</name>
<dbReference type="RefSeq" id="WP_185681761.1">
    <property type="nucleotide sequence ID" value="NZ_JACLAU010000001.1"/>
</dbReference>
<dbReference type="Pfam" id="PF00067">
    <property type="entry name" value="p450"/>
    <property type="match status" value="2"/>
</dbReference>
<dbReference type="GO" id="GO:0004497">
    <property type="term" value="F:monooxygenase activity"/>
    <property type="evidence" value="ECO:0007669"/>
    <property type="project" value="InterPro"/>
</dbReference>
<keyword evidence="2" id="KW-0472">Membrane</keyword>
<dbReference type="GO" id="GO:0016705">
    <property type="term" value="F:oxidoreductase activity, acting on paired donors, with incorporation or reduction of molecular oxygen"/>
    <property type="evidence" value="ECO:0007669"/>
    <property type="project" value="InterPro"/>
</dbReference>
<evidence type="ECO:0000313" key="4">
    <source>
        <dbReference type="Proteomes" id="UP000520156"/>
    </source>
</evidence>
<reference evidence="3 4" key="1">
    <citation type="submission" date="2020-08" db="EMBL/GenBank/DDBJ databases">
        <title>The genome sequence of Novosphingobium flavum 4Y4.</title>
        <authorList>
            <person name="Liu Y."/>
        </authorList>
    </citation>
    <scope>NUCLEOTIDE SEQUENCE [LARGE SCALE GENOMIC DNA]</scope>
    <source>
        <strain evidence="3 4">4Y4</strain>
    </source>
</reference>
<proteinExistence type="inferred from homology"/>
<dbReference type="InterPro" id="IPR036396">
    <property type="entry name" value="Cyt_P450_sf"/>
</dbReference>
<comment type="caution">
    <text evidence="3">The sequence shown here is derived from an EMBL/GenBank/DDBJ whole genome shotgun (WGS) entry which is preliminary data.</text>
</comment>
<dbReference type="Gene3D" id="1.10.630.10">
    <property type="entry name" value="Cytochrome P450"/>
    <property type="match status" value="1"/>
</dbReference>
<dbReference type="PRINTS" id="PR00385">
    <property type="entry name" value="P450"/>
</dbReference>
<dbReference type="EMBL" id="JACLAU010000001">
    <property type="protein sequence ID" value="MBC2650361.1"/>
    <property type="molecule type" value="Genomic_DNA"/>
</dbReference>
<keyword evidence="2" id="KW-0812">Transmembrane</keyword>
<dbReference type="GO" id="GO:0005506">
    <property type="term" value="F:iron ion binding"/>
    <property type="evidence" value="ECO:0007669"/>
    <property type="project" value="InterPro"/>
</dbReference>
<dbReference type="AlphaFoldDB" id="A0A7X1KAM4"/>
<dbReference type="Proteomes" id="UP000520156">
    <property type="component" value="Unassembled WGS sequence"/>
</dbReference>
<dbReference type="PANTHER" id="PTHR46696:SF6">
    <property type="entry name" value="P450, PUTATIVE (EUROFUNG)-RELATED"/>
    <property type="match status" value="1"/>
</dbReference>
<keyword evidence="4" id="KW-1185">Reference proteome</keyword>
<sequence length="415" mass="46731">MAIDVLNPTPPDFKRVAGMDQVPPHVPAELVHSAGITFGPEFLAAPHAYMAAMHEKFPPLYYDVSPFGNAWLAIKHEDALKVLRNAEVFSNEGATPFPRDPDDYFYFIPQEIDPPQHRKYRNIVDPMFSPQGVLKLEATMRELANELIDEIITKGECEFTTAFGRPFPVTIFLRLMGLPVEMTDTFVDWAVSLLHSNDRAIMAETMTKISAYLKSAIEEKKRQPDEGVVSRIVHAQIDGRPMHDKEIFGFVIFLFIGGLDTVFATLNNIWLWLANNPDRRREMIADPGNINAQVEELLRVHSVTFSGRTIVKDHEMRGVQLKAGDKITCILPACNFDPDVFPNPTVVDFHRPKQIILAFTVGVHSCMGAHLARLETKVAIQEWLKRIPDFAIKPGAEIVYRPGGVVGPHHLPLVW</sequence>
<dbReference type="CDD" id="cd11035">
    <property type="entry name" value="P450cam-like"/>
    <property type="match status" value="1"/>
</dbReference>
<dbReference type="GO" id="GO:0020037">
    <property type="term" value="F:heme binding"/>
    <property type="evidence" value="ECO:0007669"/>
    <property type="project" value="InterPro"/>
</dbReference>
<evidence type="ECO:0000313" key="3">
    <source>
        <dbReference type="EMBL" id="MBC2650361.1"/>
    </source>
</evidence>
<comment type="similarity">
    <text evidence="1">Belongs to the cytochrome P450 family.</text>
</comment>
<dbReference type="InterPro" id="IPR002397">
    <property type="entry name" value="Cyt_P450_B"/>
</dbReference>
<organism evidence="3 4">
    <name type="scientific">Novosphingobium aerophilum</name>
    <dbReference type="NCBI Taxonomy" id="2839843"/>
    <lineage>
        <taxon>Bacteria</taxon>
        <taxon>Pseudomonadati</taxon>
        <taxon>Pseudomonadota</taxon>
        <taxon>Alphaproteobacteria</taxon>
        <taxon>Sphingomonadales</taxon>
        <taxon>Sphingomonadaceae</taxon>
        <taxon>Novosphingobium</taxon>
    </lineage>
</organism>
<evidence type="ECO:0000256" key="1">
    <source>
        <dbReference type="ARBA" id="ARBA00010617"/>
    </source>
</evidence>
<accession>A0A7X1KAM4</accession>
<keyword evidence="2" id="KW-1133">Transmembrane helix</keyword>
<dbReference type="SUPFAM" id="SSF48264">
    <property type="entry name" value="Cytochrome P450"/>
    <property type="match status" value="1"/>
</dbReference>
<dbReference type="PRINTS" id="PR00359">
    <property type="entry name" value="BP450"/>
</dbReference>
<gene>
    <name evidence="3" type="ORF">H7F49_01420</name>
</gene>
<dbReference type="InterPro" id="IPR001128">
    <property type="entry name" value="Cyt_P450"/>
</dbReference>
<dbReference type="PANTHER" id="PTHR46696">
    <property type="entry name" value="P450, PUTATIVE (EUROFUNG)-RELATED"/>
    <property type="match status" value="1"/>
</dbReference>